<feature type="compositionally biased region" description="Basic and acidic residues" evidence="1">
    <location>
        <begin position="1"/>
        <end position="18"/>
    </location>
</feature>
<feature type="region of interest" description="Disordered" evidence="1">
    <location>
        <begin position="1"/>
        <end position="91"/>
    </location>
</feature>
<sequence length="304" mass="35704">MSPKLEKEEVARDPEMSPKSENALDPETSPKLEKESAESDEESLDAETFSESEESQDLYSDSGDEEREALEILIPDPREIDGNYPENKYGKKSSKCFDKYRKRDFKPKEDDPKYIFEDGVFVGEDVKLRVIHYRRKKWVTGCFYADCRPAHPGHGGIFHREHYRHILNMDEAIHSAVTFVINEYETVKGKRLELKEIRNVTMEQYACWMLYVTFSAYEPPDESTEQIYQTLVTNARLSIGHHKVFIFRRKIIGQDEYEDMLPPTNDAIDSRTRVRKELMHTLDEEDREEIAKFFELDIKPDQVK</sequence>
<organism evidence="2 3">
    <name type="scientific">Linum trigynum</name>
    <dbReference type="NCBI Taxonomy" id="586398"/>
    <lineage>
        <taxon>Eukaryota</taxon>
        <taxon>Viridiplantae</taxon>
        <taxon>Streptophyta</taxon>
        <taxon>Embryophyta</taxon>
        <taxon>Tracheophyta</taxon>
        <taxon>Spermatophyta</taxon>
        <taxon>Magnoliopsida</taxon>
        <taxon>eudicotyledons</taxon>
        <taxon>Gunneridae</taxon>
        <taxon>Pentapetalae</taxon>
        <taxon>rosids</taxon>
        <taxon>fabids</taxon>
        <taxon>Malpighiales</taxon>
        <taxon>Linaceae</taxon>
        <taxon>Linum</taxon>
    </lineage>
</organism>
<protein>
    <submittedName>
        <fullName evidence="2">Uncharacterized protein</fullName>
    </submittedName>
</protein>
<name>A0AAV2DS52_9ROSI</name>
<gene>
    <name evidence="2" type="ORF">LTRI10_LOCUS18070</name>
</gene>
<evidence type="ECO:0000313" key="3">
    <source>
        <dbReference type="Proteomes" id="UP001497516"/>
    </source>
</evidence>
<keyword evidence="3" id="KW-1185">Reference proteome</keyword>
<dbReference type="EMBL" id="OZ034816">
    <property type="protein sequence ID" value="CAL1376333.1"/>
    <property type="molecule type" value="Genomic_DNA"/>
</dbReference>
<feature type="compositionally biased region" description="Acidic residues" evidence="1">
    <location>
        <begin position="38"/>
        <end position="68"/>
    </location>
</feature>
<feature type="compositionally biased region" description="Basic and acidic residues" evidence="1">
    <location>
        <begin position="28"/>
        <end position="37"/>
    </location>
</feature>
<dbReference type="AlphaFoldDB" id="A0AAV2DS52"/>
<accession>A0AAV2DS52</accession>
<evidence type="ECO:0000313" key="2">
    <source>
        <dbReference type="EMBL" id="CAL1376333.1"/>
    </source>
</evidence>
<evidence type="ECO:0000256" key="1">
    <source>
        <dbReference type="SAM" id="MobiDB-lite"/>
    </source>
</evidence>
<proteinExistence type="predicted"/>
<dbReference type="Proteomes" id="UP001497516">
    <property type="component" value="Chromosome 3"/>
</dbReference>
<reference evidence="2 3" key="1">
    <citation type="submission" date="2024-04" db="EMBL/GenBank/DDBJ databases">
        <authorList>
            <person name="Fracassetti M."/>
        </authorList>
    </citation>
    <scope>NUCLEOTIDE SEQUENCE [LARGE SCALE GENOMIC DNA]</scope>
</reference>